<dbReference type="InterPro" id="IPR001810">
    <property type="entry name" value="F-box_dom"/>
</dbReference>
<name>A0ABP1RY76_9HEXA</name>
<evidence type="ECO:0000313" key="3">
    <source>
        <dbReference type="Proteomes" id="UP001642540"/>
    </source>
</evidence>
<dbReference type="SUPFAM" id="SSF81383">
    <property type="entry name" value="F-box domain"/>
    <property type="match status" value="1"/>
</dbReference>
<dbReference type="Pfam" id="PF12937">
    <property type="entry name" value="F-box-like"/>
    <property type="match status" value="1"/>
</dbReference>
<accession>A0ABP1RY76</accession>
<dbReference type="PROSITE" id="PS50181">
    <property type="entry name" value="FBOX"/>
    <property type="match status" value="1"/>
</dbReference>
<gene>
    <name evidence="2" type="ORF">ODALV1_LOCUS27564</name>
</gene>
<dbReference type="Gene3D" id="3.80.10.10">
    <property type="entry name" value="Ribonuclease Inhibitor"/>
    <property type="match status" value="1"/>
</dbReference>
<proteinExistence type="predicted"/>
<reference evidence="2 3" key="1">
    <citation type="submission" date="2024-08" db="EMBL/GenBank/DDBJ databases">
        <authorList>
            <person name="Cucini C."/>
            <person name="Frati F."/>
        </authorList>
    </citation>
    <scope>NUCLEOTIDE SEQUENCE [LARGE SCALE GENOMIC DNA]</scope>
</reference>
<evidence type="ECO:0000259" key="1">
    <source>
        <dbReference type="PROSITE" id="PS50181"/>
    </source>
</evidence>
<comment type="caution">
    <text evidence="2">The sequence shown here is derived from an EMBL/GenBank/DDBJ whole genome shotgun (WGS) entry which is preliminary data.</text>
</comment>
<dbReference type="SUPFAM" id="SSF52047">
    <property type="entry name" value="RNI-like"/>
    <property type="match status" value="1"/>
</dbReference>
<dbReference type="InterPro" id="IPR032675">
    <property type="entry name" value="LRR_dom_sf"/>
</dbReference>
<evidence type="ECO:0000313" key="2">
    <source>
        <dbReference type="EMBL" id="CAL8138852.1"/>
    </source>
</evidence>
<protein>
    <recommendedName>
        <fullName evidence="1">F-box domain-containing protein</fullName>
    </recommendedName>
</protein>
<dbReference type="InterPro" id="IPR036047">
    <property type="entry name" value="F-box-like_dom_sf"/>
</dbReference>
<sequence length="428" mass="49297">MAQSIQNICDLPPELLKDIFSKLEDADDFLSVINTCPLWHDILEHRKAEKLFAQVLPILMEEETRRYPLNNMLVFRQVCKEWKRETDRELALSRFETFDREGYWFMEAEKIQRFLTHASSLPDGINPILGNCVTFTLFDQEGFESCVQLIRRYGTYIKTIDLCFRIPDFPLTELQSVLSFMPNMEWLSIIAYVENLIVGPQAPALPPLPLLTELSIQVEHSHSRNDRIRHQQFVDSFVTAYGTQLESFTCSPVLLRLESISDRLPNLTSLEIEGVRETNFKEEDVNILSRAGWKLKRLQILSFTAPTIQCSTALMEMLNKFSATLVSLHLSIQLGHSINPSDLNVFPCLEKVSLRVSSTFSVLPVVMRNRLNLFSAVCPNLKSFRITTVGTKMNAAVRQQLQFAQMEGVFQQLQKFTHGRFESDIYKM</sequence>
<feature type="domain" description="F-box" evidence="1">
    <location>
        <begin position="5"/>
        <end position="55"/>
    </location>
</feature>
<dbReference type="Proteomes" id="UP001642540">
    <property type="component" value="Unassembled WGS sequence"/>
</dbReference>
<keyword evidence="3" id="KW-1185">Reference proteome</keyword>
<dbReference type="EMBL" id="CAXLJM020000124">
    <property type="protein sequence ID" value="CAL8138852.1"/>
    <property type="molecule type" value="Genomic_DNA"/>
</dbReference>
<organism evidence="2 3">
    <name type="scientific">Orchesella dallaii</name>
    <dbReference type="NCBI Taxonomy" id="48710"/>
    <lineage>
        <taxon>Eukaryota</taxon>
        <taxon>Metazoa</taxon>
        <taxon>Ecdysozoa</taxon>
        <taxon>Arthropoda</taxon>
        <taxon>Hexapoda</taxon>
        <taxon>Collembola</taxon>
        <taxon>Entomobryomorpha</taxon>
        <taxon>Entomobryoidea</taxon>
        <taxon>Orchesellidae</taxon>
        <taxon>Orchesellinae</taxon>
        <taxon>Orchesella</taxon>
    </lineage>
</organism>